<comment type="caution">
    <text evidence="1">The sequence shown here is derived from an EMBL/GenBank/DDBJ whole genome shotgun (WGS) entry which is preliminary data.</text>
</comment>
<sequence length="713" mass="80528">MAAKATVDTVQLAPRGITRIQKVRSLLTGSRVYTDSGTDSLLTVYYYDERRRVIQTASRNHLGGKDIVTNTYLFTGELETSKREHWTSLTTLPATTILTTNTYDHVGRLVETKKKVNSQVEIIQSQLVYNEIGQLKEKKLHVSGSNAMQEVIYSYNERDWTTSINNPSAVTDKRRFGMNLNYANNPQAYNGNIGSVQWNTKVSSPQTQTPLQTYTYTYDRLNRLKKAAYTASNKNNWFNEELAYDVMGNIDTLRRTNGGTGWYKHFKYSYTGNRLNSVADAGSANRGNSFIYDANGNAKTNTRLGITDIEYNYLNLPKKFVKGSQQLVYTYDATGKKLKKTLGSAVTDYVDGIQYKNGVLEFIQTEEGRILPSGSSFVYEYFLKDHLGNTRAIVDHTGAVKQIQDYYAFGMEMNTGSGLSSASNHYKYNGKEKQVELGLDQLDYGARFYDAEIGRWNVVDSLAEMFESVSPYNYAANNPIIFVDPDGKKIKLGDNYQGGIENIAKIAATRMGGTILNHLIQKNEVYTMNSTFWSINSNYDHRTREINYVANPWKRSADGGIFNSMLAMGHESFHAFDHSNGVFSSESHASVLNVIEPRAVSFENYLRDSHSLYALRQGYGEMEGNFNQFESSEKISDFTSLGSNKDKTSYGFSYTKTTALGHTTLLGKKTPNWSKTSASTHYMVIRMDEDKNITFDIYDHKDEYKKATKGWGL</sequence>
<accession>A0ABR7YUI9</accession>
<evidence type="ECO:0000313" key="2">
    <source>
        <dbReference type="Proteomes" id="UP000602759"/>
    </source>
</evidence>
<dbReference type="Proteomes" id="UP000602759">
    <property type="component" value="Unassembled WGS sequence"/>
</dbReference>
<name>A0ABR7YUI9_9SPHI</name>
<reference evidence="1 2" key="1">
    <citation type="submission" date="2020-08" db="EMBL/GenBank/DDBJ databases">
        <title>Sphingobacterium sp. DN00404 isolated from aquaculture water.</title>
        <authorList>
            <person name="Zhang M."/>
        </authorList>
    </citation>
    <scope>NUCLEOTIDE SEQUENCE [LARGE SCALE GENOMIC DNA]</scope>
    <source>
        <strain evidence="1 2">DN00404</strain>
    </source>
</reference>
<gene>
    <name evidence="1" type="ORF">H8B06_19455</name>
</gene>
<dbReference type="RefSeq" id="WP_190995861.1">
    <property type="nucleotide sequence ID" value="NZ_JACOIK010000017.1"/>
</dbReference>
<evidence type="ECO:0000313" key="1">
    <source>
        <dbReference type="EMBL" id="MBD1435005.1"/>
    </source>
</evidence>
<dbReference type="NCBIfam" id="TIGR03696">
    <property type="entry name" value="Rhs_assc_core"/>
    <property type="match status" value="1"/>
</dbReference>
<keyword evidence="2" id="KW-1185">Reference proteome</keyword>
<dbReference type="PANTHER" id="PTHR32305:SF15">
    <property type="entry name" value="PROTEIN RHSA-RELATED"/>
    <property type="match status" value="1"/>
</dbReference>
<organism evidence="1 2">
    <name type="scientific">Sphingobacterium micropteri</name>
    <dbReference type="NCBI Taxonomy" id="2763501"/>
    <lineage>
        <taxon>Bacteria</taxon>
        <taxon>Pseudomonadati</taxon>
        <taxon>Bacteroidota</taxon>
        <taxon>Sphingobacteriia</taxon>
        <taxon>Sphingobacteriales</taxon>
        <taxon>Sphingobacteriaceae</taxon>
        <taxon>Sphingobacterium</taxon>
    </lineage>
</organism>
<dbReference type="PANTHER" id="PTHR32305">
    <property type="match status" value="1"/>
</dbReference>
<proteinExistence type="predicted"/>
<protein>
    <submittedName>
        <fullName evidence="1">RHS repeat-associated core domain-containing protein</fullName>
    </submittedName>
</protein>
<dbReference type="InterPro" id="IPR050708">
    <property type="entry name" value="T6SS_VgrG/RHS"/>
</dbReference>
<dbReference type="Gene3D" id="2.180.10.10">
    <property type="entry name" value="RHS repeat-associated core"/>
    <property type="match status" value="1"/>
</dbReference>
<dbReference type="InterPro" id="IPR022385">
    <property type="entry name" value="Rhs_assc_core"/>
</dbReference>
<dbReference type="EMBL" id="JACOIK010000017">
    <property type="protein sequence ID" value="MBD1435005.1"/>
    <property type="molecule type" value="Genomic_DNA"/>
</dbReference>